<protein>
    <submittedName>
        <fullName evidence="1">Uncharacterized protein</fullName>
    </submittedName>
</protein>
<reference evidence="1" key="2">
    <citation type="journal article" date="2015" name="Fish Shellfish Immunol.">
        <title>Early steps in the European eel (Anguilla anguilla)-Vibrio vulnificus interaction in the gills: Role of the RtxA13 toxin.</title>
        <authorList>
            <person name="Callol A."/>
            <person name="Pajuelo D."/>
            <person name="Ebbesson L."/>
            <person name="Teles M."/>
            <person name="MacKenzie S."/>
            <person name="Amaro C."/>
        </authorList>
    </citation>
    <scope>NUCLEOTIDE SEQUENCE</scope>
</reference>
<proteinExistence type="predicted"/>
<organism evidence="1">
    <name type="scientific">Anguilla anguilla</name>
    <name type="common">European freshwater eel</name>
    <name type="synonym">Muraena anguilla</name>
    <dbReference type="NCBI Taxonomy" id="7936"/>
    <lineage>
        <taxon>Eukaryota</taxon>
        <taxon>Metazoa</taxon>
        <taxon>Chordata</taxon>
        <taxon>Craniata</taxon>
        <taxon>Vertebrata</taxon>
        <taxon>Euteleostomi</taxon>
        <taxon>Actinopterygii</taxon>
        <taxon>Neopterygii</taxon>
        <taxon>Teleostei</taxon>
        <taxon>Anguilliformes</taxon>
        <taxon>Anguillidae</taxon>
        <taxon>Anguilla</taxon>
    </lineage>
</organism>
<accession>A0A0E9TAP6</accession>
<dbReference type="EMBL" id="GBXM01058602">
    <property type="protein sequence ID" value="JAH49975.1"/>
    <property type="molecule type" value="Transcribed_RNA"/>
</dbReference>
<sequence>MFKSLLLQSTYGPYSFYSVCETSLIKSV</sequence>
<reference evidence="1" key="1">
    <citation type="submission" date="2014-11" db="EMBL/GenBank/DDBJ databases">
        <authorList>
            <person name="Amaro Gonzalez C."/>
        </authorList>
    </citation>
    <scope>NUCLEOTIDE SEQUENCE</scope>
</reference>
<evidence type="ECO:0000313" key="1">
    <source>
        <dbReference type="EMBL" id="JAH49975.1"/>
    </source>
</evidence>
<dbReference type="AlphaFoldDB" id="A0A0E9TAP6"/>
<name>A0A0E9TAP6_ANGAN</name>